<accession>A0AAW2YZF8</accession>
<dbReference type="SUPFAM" id="SSF47384">
    <property type="entry name" value="Homodimeric domain of signal transducing histidine kinase"/>
    <property type="match status" value="1"/>
</dbReference>
<evidence type="ECO:0000313" key="6">
    <source>
        <dbReference type="EMBL" id="KAL0482001.1"/>
    </source>
</evidence>
<dbReference type="InterPro" id="IPR011006">
    <property type="entry name" value="CheY-like_superfamily"/>
</dbReference>
<dbReference type="InterPro" id="IPR004358">
    <property type="entry name" value="Sig_transdc_His_kin-like_C"/>
</dbReference>
<dbReference type="Gene3D" id="3.40.50.2300">
    <property type="match status" value="1"/>
</dbReference>
<dbReference type="Pfam" id="PF00512">
    <property type="entry name" value="HisKA"/>
    <property type="match status" value="1"/>
</dbReference>
<evidence type="ECO:0000259" key="4">
    <source>
        <dbReference type="PROSITE" id="PS50109"/>
    </source>
</evidence>
<feature type="domain" description="Histidine kinase" evidence="4">
    <location>
        <begin position="1370"/>
        <end position="1597"/>
    </location>
</feature>
<dbReference type="SMART" id="SM00387">
    <property type="entry name" value="HATPase_c"/>
    <property type="match status" value="1"/>
</dbReference>
<dbReference type="PANTHER" id="PTHR43642:SF1">
    <property type="entry name" value="HYBRID SIGNAL TRANSDUCTION HISTIDINE KINASE G"/>
    <property type="match status" value="1"/>
</dbReference>
<keyword evidence="6" id="KW-0808">Transferase</keyword>
<evidence type="ECO:0000259" key="5">
    <source>
        <dbReference type="PROSITE" id="PS50110"/>
    </source>
</evidence>
<dbReference type="SUPFAM" id="SSF55781">
    <property type="entry name" value="GAF domain-like"/>
    <property type="match status" value="1"/>
</dbReference>
<dbReference type="GO" id="GO:0000155">
    <property type="term" value="F:phosphorelay sensor kinase activity"/>
    <property type="evidence" value="ECO:0007669"/>
    <property type="project" value="InterPro"/>
</dbReference>
<dbReference type="InterPro" id="IPR036890">
    <property type="entry name" value="HATPase_C_sf"/>
</dbReference>
<name>A0AAW2YZF8_9EUKA</name>
<dbReference type="PROSITE" id="PS50110">
    <property type="entry name" value="RESPONSE_REGULATORY"/>
    <property type="match status" value="1"/>
</dbReference>
<feature type="domain" description="Protein kinase" evidence="3">
    <location>
        <begin position="1"/>
        <end position="209"/>
    </location>
</feature>
<keyword evidence="1 2" id="KW-0597">Phosphoprotein</keyword>
<dbReference type="InterPro" id="IPR011009">
    <property type="entry name" value="Kinase-like_dom_sf"/>
</dbReference>
<evidence type="ECO:0000259" key="3">
    <source>
        <dbReference type="PROSITE" id="PS50011"/>
    </source>
</evidence>
<protein>
    <submittedName>
        <fullName evidence="6">Autoinducer 2 sensor kinase/phosphatase LuxQ</fullName>
    </submittedName>
</protein>
<dbReference type="SUPFAM" id="SSF55874">
    <property type="entry name" value="ATPase domain of HSP90 chaperone/DNA topoisomerase II/histidine kinase"/>
    <property type="match status" value="1"/>
</dbReference>
<proteinExistence type="predicted"/>
<dbReference type="Gene3D" id="3.40.50.300">
    <property type="entry name" value="P-loop containing nucleotide triphosphate hydrolases"/>
    <property type="match status" value="1"/>
</dbReference>
<organism evidence="6 7">
    <name type="scientific">Acrasis kona</name>
    <dbReference type="NCBI Taxonomy" id="1008807"/>
    <lineage>
        <taxon>Eukaryota</taxon>
        <taxon>Discoba</taxon>
        <taxon>Heterolobosea</taxon>
        <taxon>Tetramitia</taxon>
        <taxon>Eutetramitia</taxon>
        <taxon>Acrasidae</taxon>
        <taxon>Acrasis</taxon>
    </lineage>
</organism>
<dbReference type="InterPro" id="IPR003661">
    <property type="entry name" value="HisK_dim/P_dom"/>
</dbReference>
<dbReference type="Pfam" id="PF00072">
    <property type="entry name" value="Response_reg"/>
    <property type="match status" value="1"/>
</dbReference>
<comment type="caution">
    <text evidence="6">The sequence shown here is derived from an EMBL/GenBank/DDBJ whole genome shotgun (WGS) entry which is preliminary data.</text>
</comment>
<dbReference type="CDD" id="cd16922">
    <property type="entry name" value="HATPase_EvgS-ArcB-TorS-like"/>
    <property type="match status" value="1"/>
</dbReference>
<dbReference type="Pfam" id="PF13191">
    <property type="entry name" value="AAA_16"/>
    <property type="match status" value="1"/>
</dbReference>
<dbReference type="InterPro" id="IPR003594">
    <property type="entry name" value="HATPase_dom"/>
</dbReference>
<dbReference type="Gene3D" id="3.30.565.10">
    <property type="entry name" value="Histidine kinase-like ATPase, C-terminal domain"/>
    <property type="match status" value="1"/>
</dbReference>
<dbReference type="SMART" id="SM00448">
    <property type="entry name" value="REC"/>
    <property type="match status" value="1"/>
</dbReference>
<dbReference type="PROSITE" id="PS50011">
    <property type="entry name" value="PROTEIN_KINASE_DOM"/>
    <property type="match status" value="1"/>
</dbReference>
<dbReference type="SMART" id="SM00388">
    <property type="entry name" value="HisKA"/>
    <property type="match status" value="1"/>
</dbReference>
<dbReference type="PROSITE" id="PS50109">
    <property type="entry name" value="HIS_KIN"/>
    <property type="match status" value="1"/>
</dbReference>
<dbReference type="GO" id="GO:0005524">
    <property type="term" value="F:ATP binding"/>
    <property type="evidence" value="ECO:0007669"/>
    <property type="project" value="InterPro"/>
</dbReference>
<keyword evidence="7" id="KW-1185">Reference proteome</keyword>
<feature type="domain" description="Response regulatory" evidence="5">
    <location>
        <begin position="1623"/>
        <end position="1743"/>
    </location>
</feature>
<dbReference type="InterPro" id="IPR027417">
    <property type="entry name" value="P-loop_NTPase"/>
</dbReference>
<dbReference type="InterPro" id="IPR041664">
    <property type="entry name" value="AAA_16"/>
</dbReference>
<keyword evidence="6" id="KW-0418">Kinase</keyword>
<dbReference type="Gene3D" id="3.30.450.40">
    <property type="match status" value="1"/>
</dbReference>
<dbReference type="InterPro" id="IPR001789">
    <property type="entry name" value="Sig_transdc_resp-reg_receiver"/>
</dbReference>
<dbReference type="PANTHER" id="PTHR43642">
    <property type="entry name" value="HYBRID SIGNAL TRANSDUCTION HISTIDINE KINASE G"/>
    <property type="match status" value="1"/>
</dbReference>
<dbReference type="InterPro" id="IPR029016">
    <property type="entry name" value="GAF-like_dom_sf"/>
</dbReference>
<dbReference type="Gene3D" id="1.10.510.10">
    <property type="entry name" value="Transferase(Phosphotransferase) domain 1"/>
    <property type="match status" value="2"/>
</dbReference>
<dbReference type="SUPFAM" id="SSF52172">
    <property type="entry name" value="CheY-like"/>
    <property type="match status" value="1"/>
</dbReference>
<dbReference type="EMBL" id="JAOPGA020000806">
    <property type="protein sequence ID" value="KAL0482001.1"/>
    <property type="molecule type" value="Genomic_DNA"/>
</dbReference>
<evidence type="ECO:0000313" key="7">
    <source>
        <dbReference type="Proteomes" id="UP001431209"/>
    </source>
</evidence>
<dbReference type="SUPFAM" id="SSF52540">
    <property type="entry name" value="P-loop containing nucleoside triphosphate hydrolases"/>
    <property type="match status" value="1"/>
</dbReference>
<evidence type="ECO:0000256" key="1">
    <source>
        <dbReference type="ARBA" id="ARBA00022553"/>
    </source>
</evidence>
<dbReference type="InterPro" id="IPR053159">
    <property type="entry name" value="Hybrid_Histidine_Kinase"/>
</dbReference>
<dbReference type="Gene3D" id="1.10.287.130">
    <property type="match status" value="1"/>
</dbReference>
<sequence>MFLEKSTEKGNMGAIILEYIKGACNLTSVIPASPPGFDVDLFLNIAVQITKGLTSIHEANITHKDIKPNNMGITFYQLLTGSLPFTTNDVLQLIHRHIAHEIPRLSSQIPTVLSKIIYKLTKKDAEERYQSCRGLLYDLETCLDRATWSGDHFDILPFPIATCDFTEKFSMPKRLYDRDDEIKQLTDTFERVSTTGRIEMVLVGGYSLVRELQKPVELKSGIFISGKFDQLERNVPYSAITNALNSLVKQINDTRAEEYKKDIQVAIDATSLQVLCHIVPNIQELMGEQQPCPSLSFNEFKNVLQRVTVEFLQVCARQSCPIVLFLDDMQWSDRESLQLIESIANQNSICNYLMLIMAYRDNQVTENSFVMQTLKQAQQRIKSSHMILSPISLHQVSLWIADALHSDRAQELANIVHRKTNGNPFFVKLFMDTLFQYNLLSIVPSKCQWQWNMNGIKQLSVTENVVDLMTRRISQFQDGAKNASKWLSCFGSHAHIERLATSMNESSSQILEDLYPILNAGLCFLSNSDQIQFSHDRVQESCYALLTPDEKISYHYTIAHRWVPTNVPLSGKELCEVIDHKNKGMLLITDKEELRTLAGENLQAGTVAMGSSAFSTAKFYFNTGAQLFRNRLSWKSDHLLGFQLYMGLAKTCIALADSEEALLLYNKILNETNCTDVERAMVYQQIIQLKFSQNDVVGCMNIGSDVLRSLFQIKVPDYNDQDSCKQSINEVYPKLTQLFNIDLYKVNREVNAEKKVLYDLLISIITCAYYSGNTYFCAALSAITCHVMLTTGITEESSSVFAYHASYSTLICPDDFSHCVLFSKWVHMCIDLFPDAYPQRVRAIHLFTVFSHHWLQPIREIVPNIQTNMTLGISCGEVLFGSYAFTVMSKSMFFSGYSLSECTERLKQMIETATKYKNVLAADTSSSVLLLVRHLQNSYLLQDTIVQEQEEFLSKTMKTQSLFANTTFKVLQLIFEVIMIDPSDVISPSSYIDTILSKLDIKDDLKYVDGCYVSIYYVFVASLLIIRCLRLYDQVGQPDPNLMDQLKIYMSRLLVWKNQNADNFANKYCLVLAEYTCYIEKDPWTAISMYEQSITYATNSKFLYERAIAYECYSQCTSQRIPRTSSTLLELAFCDYQELGAKRKTSQMLNLHPQLSVVKKNRSTDPFVCELSSSATINQSNLDLQGLIRTSEIISTTIDMNALLFNVLKIIIETAGATNGCVLIDNKIEAMVHNGEITTMCDIPVEKWQFGSIDIIKRVMESKQEILLGNAYLELEDSDAYVKTHQCKSILCMPILHQDDIRGCLYMNNDLMTDCFKTENIKVLNILTSQLYGRYFESRMKGMEKLAFAQKKRAEQEKAYRRKHEEFIDRICHEIRNPIQGIVGNCETIKDIMSSIKGVDPDNEKNLLECVENIVICGQYQRVVTDDVLTLSKLEMNKIVLDQIPVHILMVIKNAFSMNKSEGARKRINFVCEFNNIDEDTVVVMDGNRLTTVLINLLTNAIKFTSSGSVSLISTLHPDNQLEIVVRDTGCGMTPSEMNTLFNRFSQATQRIYSEYGGSGLGLFISKAIIDLMGGSIRVRSEKGVGTEFKILVKVTMASSEQQSSLQHPKVTQPARRVIENPKVLVVEDNKINQRVITRMLGKLSCQCTVADNGLEAVNMYKVKGPFDLVVMDISMPLMDGYEATREIRKFENEKTGERAYITGLSGNVRDEHRDAGIESGMDDFMCKPIGQKEVEALIKRVLAYYDNGKTEFANSEDCNK</sequence>
<dbReference type="PRINTS" id="PR00344">
    <property type="entry name" value="BCTRLSENSOR"/>
</dbReference>
<dbReference type="Pfam" id="PF02518">
    <property type="entry name" value="HATPase_c"/>
    <property type="match status" value="1"/>
</dbReference>
<dbReference type="InterPro" id="IPR000719">
    <property type="entry name" value="Prot_kinase_dom"/>
</dbReference>
<gene>
    <name evidence="6" type="ORF">AKO1_013155</name>
</gene>
<feature type="modified residue" description="4-aspartylphosphate" evidence="2">
    <location>
        <position position="1673"/>
    </location>
</feature>
<evidence type="ECO:0000256" key="2">
    <source>
        <dbReference type="PROSITE-ProRule" id="PRU00169"/>
    </source>
</evidence>
<reference evidence="6 7" key="1">
    <citation type="submission" date="2024-03" db="EMBL/GenBank/DDBJ databases">
        <title>The Acrasis kona genome and developmental transcriptomes reveal deep origins of eukaryotic multicellular pathways.</title>
        <authorList>
            <person name="Sheikh S."/>
            <person name="Fu C.-J."/>
            <person name="Brown M.W."/>
            <person name="Baldauf S.L."/>
        </authorList>
    </citation>
    <scope>NUCLEOTIDE SEQUENCE [LARGE SCALE GENOMIC DNA]</scope>
    <source>
        <strain evidence="6 7">ATCC MYA-3509</strain>
    </source>
</reference>
<dbReference type="InterPro" id="IPR005467">
    <property type="entry name" value="His_kinase_dom"/>
</dbReference>
<dbReference type="Proteomes" id="UP001431209">
    <property type="component" value="Unassembled WGS sequence"/>
</dbReference>
<dbReference type="InterPro" id="IPR036097">
    <property type="entry name" value="HisK_dim/P_sf"/>
</dbReference>
<dbReference type="CDD" id="cd00082">
    <property type="entry name" value="HisKA"/>
    <property type="match status" value="1"/>
</dbReference>
<dbReference type="CDD" id="cd17546">
    <property type="entry name" value="REC_hyHK_CKI1_RcsC-like"/>
    <property type="match status" value="1"/>
</dbReference>
<dbReference type="SUPFAM" id="SSF56112">
    <property type="entry name" value="Protein kinase-like (PK-like)"/>
    <property type="match status" value="1"/>
</dbReference>